<evidence type="ECO:0000256" key="4">
    <source>
        <dbReference type="ARBA" id="ARBA00022827"/>
    </source>
</evidence>
<comment type="similarity">
    <text evidence="2 5">Belongs to the acyl-CoA dehydrogenase family.</text>
</comment>
<evidence type="ECO:0000259" key="8">
    <source>
        <dbReference type="Pfam" id="PF02770"/>
    </source>
</evidence>
<evidence type="ECO:0000313" key="11">
    <source>
        <dbReference type="Proteomes" id="UP000177876"/>
    </source>
</evidence>
<gene>
    <name evidence="10" type="ORF">A2Y75_04955</name>
</gene>
<accession>A0A1F2WSC1</accession>
<evidence type="ECO:0000256" key="2">
    <source>
        <dbReference type="ARBA" id="ARBA00009347"/>
    </source>
</evidence>
<evidence type="ECO:0000259" key="9">
    <source>
        <dbReference type="Pfam" id="PF02771"/>
    </source>
</evidence>
<comment type="caution">
    <text evidence="10">The sequence shown here is derived from an EMBL/GenBank/DDBJ whole genome shotgun (WGS) entry which is preliminary data.</text>
</comment>
<dbReference type="InterPro" id="IPR036250">
    <property type="entry name" value="AcylCo_DH-like_C"/>
</dbReference>
<dbReference type="Pfam" id="PF00441">
    <property type="entry name" value="Acyl-CoA_dh_1"/>
    <property type="match status" value="1"/>
</dbReference>
<dbReference type="Gene3D" id="1.10.540.10">
    <property type="entry name" value="Acyl-CoA dehydrogenase/oxidase, N-terminal domain"/>
    <property type="match status" value="1"/>
</dbReference>
<feature type="domain" description="Acyl-CoA dehydrogenase/oxidase C-terminal" evidence="7">
    <location>
        <begin position="256"/>
        <end position="407"/>
    </location>
</feature>
<dbReference type="InterPro" id="IPR013786">
    <property type="entry name" value="AcylCoA_DH/ox_N"/>
</dbReference>
<reference evidence="10 11" key="1">
    <citation type="journal article" date="2016" name="Nat. Commun.">
        <title>Thousands of microbial genomes shed light on interconnected biogeochemical processes in an aquifer system.</title>
        <authorList>
            <person name="Anantharaman K."/>
            <person name="Brown C.T."/>
            <person name="Hug L.A."/>
            <person name="Sharon I."/>
            <person name="Castelle C.J."/>
            <person name="Probst A.J."/>
            <person name="Thomas B.C."/>
            <person name="Singh A."/>
            <person name="Wilkins M.J."/>
            <person name="Karaoz U."/>
            <person name="Brodie E.L."/>
            <person name="Williams K.H."/>
            <person name="Hubbard S.S."/>
            <person name="Banfield J.F."/>
        </authorList>
    </citation>
    <scope>NUCLEOTIDE SEQUENCE [LARGE SCALE GENOMIC DNA]</scope>
</reference>
<dbReference type="InterPro" id="IPR006091">
    <property type="entry name" value="Acyl-CoA_Oxase/DH_mid-dom"/>
</dbReference>
<dbReference type="AlphaFoldDB" id="A0A1F2WSC1"/>
<evidence type="ECO:0000256" key="3">
    <source>
        <dbReference type="ARBA" id="ARBA00022630"/>
    </source>
</evidence>
<proteinExistence type="inferred from homology"/>
<keyword evidence="4 5" id="KW-0274">FAD</keyword>
<dbReference type="InterPro" id="IPR046373">
    <property type="entry name" value="Acyl-CoA_Oxase/DH_mid-dom_sf"/>
</dbReference>
<dbReference type="Pfam" id="PF02770">
    <property type="entry name" value="Acyl-CoA_dh_M"/>
    <property type="match status" value="1"/>
</dbReference>
<evidence type="ECO:0000256" key="6">
    <source>
        <dbReference type="SAM" id="MobiDB-lite"/>
    </source>
</evidence>
<dbReference type="GO" id="GO:0003995">
    <property type="term" value="F:acyl-CoA dehydrogenase activity"/>
    <property type="evidence" value="ECO:0007669"/>
    <property type="project" value="TreeGrafter"/>
</dbReference>
<sequence length="415" mass="45331">MIDFELSPRIKGTKNMIHMFAESALRPIAREYDTNEHKKPQDLLKMVQKVMGGGISGAFGTEEKKKEGEEPKEKKRRETNLAGGVTVEEIFWGDAGLALSFPGPGLGGAAVQASGTPEQKEKFLARFAGEEPVWGAMAITEAEAGSDTANIRTTAVLDGDEYILNGEKIFVTSGKSALVESQGFVVVWATLDRKAGRAGIKPFVVEHGTPGMEVTKIEDKLGIRCSDTVSLAFMDCRVPKENLLGNPEVVDKSKTEGFKKVMATFDATRPLVAAMAIGVGSAALDLLKKTLAEEGVEIRYGISPCRMTALERDIMKMDADLKAARLLTWRALWMLDNGQRNDLQSSMAKAKAGSAVTWITQKAVEIMGPLGYSQDLLLEKWMRDSKINDIFEGTGQIQLLVTARRLLGFSREQLK</sequence>
<dbReference type="Proteomes" id="UP000177876">
    <property type="component" value="Unassembled WGS sequence"/>
</dbReference>
<name>A0A1F2WSC1_9ACTN</name>
<dbReference type="PANTHER" id="PTHR43884">
    <property type="entry name" value="ACYL-COA DEHYDROGENASE"/>
    <property type="match status" value="1"/>
</dbReference>
<feature type="region of interest" description="Disordered" evidence="6">
    <location>
        <begin position="55"/>
        <end position="79"/>
    </location>
</feature>
<evidence type="ECO:0000313" key="10">
    <source>
        <dbReference type="EMBL" id="OFW59747.1"/>
    </source>
</evidence>
<dbReference type="GO" id="GO:0050660">
    <property type="term" value="F:flavin adenine dinucleotide binding"/>
    <property type="evidence" value="ECO:0007669"/>
    <property type="project" value="InterPro"/>
</dbReference>
<organism evidence="10 11">
    <name type="scientific">Candidatus Solincola sediminis</name>
    <dbReference type="NCBI Taxonomy" id="1797199"/>
    <lineage>
        <taxon>Bacteria</taxon>
        <taxon>Bacillati</taxon>
        <taxon>Actinomycetota</taxon>
        <taxon>Candidatus Geothermincolia</taxon>
        <taxon>Candidatus Geothermincolales</taxon>
        <taxon>Candidatus Geothermincolaceae</taxon>
        <taxon>Candidatus Solincola</taxon>
    </lineage>
</organism>
<dbReference type="Pfam" id="PF02771">
    <property type="entry name" value="Acyl-CoA_dh_N"/>
    <property type="match status" value="1"/>
</dbReference>
<keyword evidence="5" id="KW-0560">Oxidoreductase</keyword>
<dbReference type="InterPro" id="IPR009075">
    <property type="entry name" value="AcylCo_DH/oxidase_C"/>
</dbReference>
<dbReference type="Gene3D" id="1.20.140.10">
    <property type="entry name" value="Butyryl-CoA Dehydrogenase, subunit A, domain 3"/>
    <property type="match status" value="1"/>
</dbReference>
<feature type="compositionally biased region" description="Basic and acidic residues" evidence="6">
    <location>
        <begin position="61"/>
        <end position="79"/>
    </location>
</feature>
<dbReference type="SUPFAM" id="SSF56645">
    <property type="entry name" value="Acyl-CoA dehydrogenase NM domain-like"/>
    <property type="match status" value="1"/>
</dbReference>
<dbReference type="InterPro" id="IPR037069">
    <property type="entry name" value="AcylCoA_DH/ox_N_sf"/>
</dbReference>
<dbReference type="EMBL" id="MELK01000011">
    <property type="protein sequence ID" value="OFW59747.1"/>
    <property type="molecule type" value="Genomic_DNA"/>
</dbReference>
<dbReference type="SUPFAM" id="SSF47203">
    <property type="entry name" value="Acyl-CoA dehydrogenase C-terminal domain-like"/>
    <property type="match status" value="1"/>
</dbReference>
<dbReference type="Gene3D" id="2.40.110.10">
    <property type="entry name" value="Butyryl-CoA Dehydrogenase, subunit A, domain 2"/>
    <property type="match status" value="1"/>
</dbReference>
<feature type="domain" description="Acyl-CoA dehydrogenase/oxidase N-terminal" evidence="9">
    <location>
        <begin position="14"/>
        <end position="130"/>
    </location>
</feature>
<protein>
    <submittedName>
        <fullName evidence="10">Acyl-CoA dehydrogenase</fullName>
    </submittedName>
</protein>
<dbReference type="STRING" id="1797197.A2Y75_04955"/>
<dbReference type="InterPro" id="IPR009100">
    <property type="entry name" value="AcylCoA_DH/oxidase_NM_dom_sf"/>
</dbReference>
<keyword evidence="3 5" id="KW-0285">Flavoprotein</keyword>
<comment type="cofactor">
    <cofactor evidence="1 5">
        <name>FAD</name>
        <dbReference type="ChEBI" id="CHEBI:57692"/>
    </cofactor>
</comment>
<feature type="domain" description="Acyl-CoA oxidase/dehydrogenase middle" evidence="8">
    <location>
        <begin position="136"/>
        <end position="236"/>
    </location>
</feature>
<dbReference type="PANTHER" id="PTHR43884:SF12">
    <property type="entry name" value="ISOVALERYL-COA DEHYDROGENASE, MITOCHONDRIAL-RELATED"/>
    <property type="match status" value="1"/>
</dbReference>
<evidence type="ECO:0000256" key="1">
    <source>
        <dbReference type="ARBA" id="ARBA00001974"/>
    </source>
</evidence>
<evidence type="ECO:0000256" key="5">
    <source>
        <dbReference type="RuleBase" id="RU362125"/>
    </source>
</evidence>
<evidence type="ECO:0000259" key="7">
    <source>
        <dbReference type="Pfam" id="PF00441"/>
    </source>
</evidence>